<proteinExistence type="predicted"/>
<evidence type="ECO:0000313" key="2">
    <source>
        <dbReference type="EMBL" id="MBL3680643.1"/>
    </source>
</evidence>
<feature type="transmembrane region" description="Helical" evidence="1">
    <location>
        <begin position="12"/>
        <end position="35"/>
    </location>
</feature>
<keyword evidence="1" id="KW-0472">Membrane</keyword>
<keyword evidence="1" id="KW-0812">Transmembrane</keyword>
<evidence type="ECO:0000313" key="3">
    <source>
        <dbReference type="Proteomes" id="UP001645859"/>
    </source>
</evidence>
<dbReference type="Proteomes" id="UP001645859">
    <property type="component" value="Unassembled WGS sequence"/>
</dbReference>
<protein>
    <submittedName>
        <fullName evidence="2">Uncharacterized protein</fullName>
    </submittedName>
</protein>
<keyword evidence="1" id="KW-1133">Transmembrane helix</keyword>
<reference evidence="2 3" key="1">
    <citation type="submission" date="2018-09" db="EMBL/GenBank/DDBJ databases">
        <title>Comparative genomics of Leucobacter spp.</title>
        <authorList>
            <person name="Reis A.C."/>
            <person name="Kolvenbach B.A."/>
            <person name="Corvini P.F.X."/>
            <person name="Nunes O.C."/>
        </authorList>
    </citation>
    <scope>NUCLEOTIDE SEQUENCE [LARGE SCALE GENOMIC DNA]</scope>
    <source>
        <strain evidence="2 3">TAN 31504</strain>
    </source>
</reference>
<organism evidence="2 3">
    <name type="scientific">Leucobacter chromiireducens subsp. solipictus</name>
    <dbReference type="NCBI Taxonomy" id="398235"/>
    <lineage>
        <taxon>Bacteria</taxon>
        <taxon>Bacillati</taxon>
        <taxon>Actinomycetota</taxon>
        <taxon>Actinomycetes</taxon>
        <taxon>Micrococcales</taxon>
        <taxon>Microbacteriaceae</taxon>
        <taxon>Leucobacter</taxon>
    </lineage>
</organism>
<feature type="transmembrane region" description="Helical" evidence="1">
    <location>
        <begin position="101"/>
        <end position="121"/>
    </location>
</feature>
<comment type="caution">
    <text evidence="2">The sequence shown here is derived from an EMBL/GenBank/DDBJ whole genome shotgun (WGS) entry which is preliminary data.</text>
</comment>
<accession>A0ABS1SMW3</accession>
<dbReference type="RefSeq" id="WP_202345919.1">
    <property type="nucleotide sequence ID" value="NZ_BAAAPI010000010.1"/>
</dbReference>
<keyword evidence="3" id="KW-1185">Reference proteome</keyword>
<gene>
    <name evidence="2" type="ORF">D3230_15295</name>
</gene>
<evidence type="ECO:0000256" key="1">
    <source>
        <dbReference type="SAM" id="Phobius"/>
    </source>
</evidence>
<sequence>MRTHRVQPVLRPAQALVAVLGVALFVLLGMLGMHLHETPSTGAFLSGNAVSQSTEHRSAVWNAGAAAESHGAFALDAGTPLDTGAGEPVPGNGGGLGELEMATACMLALLVTMVLLAPRVWRISARRSPARGAAGTAWARALGSAAPARSLFVLLSISRT</sequence>
<dbReference type="EMBL" id="QYAC01000009">
    <property type="protein sequence ID" value="MBL3680643.1"/>
    <property type="molecule type" value="Genomic_DNA"/>
</dbReference>
<name>A0ABS1SMW3_9MICO</name>